<reference evidence="3" key="1">
    <citation type="journal article" date="2010" name="Nature">
        <title>The Amphimedon queenslandica genome and the evolution of animal complexity.</title>
        <authorList>
            <person name="Srivastava M."/>
            <person name="Simakov O."/>
            <person name="Chapman J."/>
            <person name="Fahey B."/>
            <person name="Gauthier M.E."/>
            <person name="Mitros T."/>
            <person name="Richards G.S."/>
            <person name="Conaco C."/>
            <person name="Dacre M."/>
            <person name="Hellsten U."/>
            <person name="Larroux C."/>
            <person name="Putnam N.H."/>
            <person name="Stanke M."/>
            <person name="Adamska M."/>
            <person name="Darling A."/>
            <person name="Degnan S.M."/>
            <person name="Oakley T.H."/>
            <person name="Plachetzki D.C."/>
            <person name="Zhai Y."/>
            <person name="Adamski M."/>
            <person name="Calcino A."/>
            <person name="Cummins S.F."/>
            <person name="Goodstein D.M."/>
            <person name="Harris C."/>
            <person name="Jackson D.J."/>
            <person name="Leys S.P."/>
            <person name="Shu S."/>
            <person name="Woodcroft B.J."/>
            <person name="Vervoort M."/>
            <person name="Kosik K.S."/>
            <person name="Manning G."/>
            <person name="Degnan B.M."/>
            <person name="Rokhsar D.S."/>
        </authorList>
    </citation>
    <scope>NUCLEOTIDE SEQUENCE [LARGE SCALE GENOMIC DNA]</scope>
</reference>
<evidence type="ECO:0000313" key="3">
    <source>
        <dbReference type="Proteomes" id="UP000007879"/>
    </source>
</evidence>
<dbReference type="KEGG" id="aqu:105314691"/>
<dbReference type="Gene3D" id="1.10.443.10">
    <property type="entry name" value="Intergrase catalytic core"/>
    <property type="match status" value="1"/>
</dbReference>
<dbReference type="Proteomes" id="UP000007879">
    <property type="component" value="Unassembled WGS sequence"/>
</dbReference>
<accession>A0A1X7TKY5</accession>
<dbReference type="InParanoid" id="A0A1X7TKY5"/>
<evidence type="ECO:0000313" key="2">
    <source>
        <dbReference type="EnsemblMetazoa" id="Aqu2.1.15540_001"/>
    </source>
</evidence>
<keyword evidence="3" id="KW-1185">Reference proteome</keyword>
<gene>
    <name evidence="2" type="primary">105314691</name>
</gene>
<dbReference type="AlphaFoldDB" id="A0A1X7TKY5"/>
<keyword evidence="1" id="KW-0233">DNA recombination</keyword>
<dbReference type="EnsemblMetazoa" id="XM_011409003.1">
    <property type="protein sequence ID" value="XP_011407305.1"/>
    <property type="gene ID" value="LOC105314691"/>
</dbReference>
<reference evidence="2" key="2">
    <citation type="submission" date="2017-05" db="UniProtKB">
        <authorList>
            <consortium name="EnsemblMetazoa"/>
        </authorList>
    </citation>
    <scope>IDENTIFICATION</scope>
</reference>
<dbReference type="InterPro" id="IPR011010">
    <property type="entry name" value="DNA_brk_join_enz"/>
</dbReference>
<dbReference type="SUPFAM" id="SSF56349">
    <property type="entry name" value="DNA breaking-rejoining enzymes"/>
    <property type="match status" value="1"/>
</dbReference>
<dbReference type="PANTHER" id="PTHR34605:SF3">
    <property type="entry name" value="P CELL-TYPE AGGLUTINATION PROTEIN MAP4-LIKE-RELATED"/>
    <property type="match status" value="1"/>
</dbReference>
<dbReference type="InterPro" id="IPR013762">
    <property type="entry name" value="Integrase-like_cat_sf"/>
</dbReference>
<dbReference type="GO" id="GO:0015074">
    <property type="term" value="P:DNA integration"/>
    <property type="evidence" value="ECO:0007669"/>
    <property type="project" value="InterPro"/>
</dbReference>
<dbReference type="InterPro" id="IPR052925">
    <property type="entry name" value="Phage_Integrase-like_Recomb"/>
</dbReference>
<dbReference type="GO" id="GO:0003677">
    <property type="term" value="F:DNA binding"/>
    <property type="evidence" value="ECO:0007669"/>
    <property type="project" value="InterPro"/>
</dbReference>
<dbReference type="OrthoDB" id="10068687at2759"/>
<evidence type="ECO:0000256" key="1">
    <source>
        <dbReference type="ARBA" id="ARBA00023172"/>
    </source>
</evidence>
<proteinExistence type="predicted"/>
<evidence type="ECO:0008006" key="4">
    <source>
        <dbReference type="Google" id="ProtNLM"/>
    </source>
</evidence>
<name>A0A1X7TKY5_AMPQE</name>
<dbReference type="STRING" id="400682.A0A1X7TKY5"/>
<dbReference type="EnsemblMetazoa" id="Aqu2.1.15540_001">
    <property type="protein sequence ID" value="Aqu2.1.15540_001"/>
    <property type="gene ID" value="Aqu2.1.15540"/>
</dbReference>
<dbReference type="PANTHER" id="PTHR34605">
    <property type="entry name" value="PHAGE_INTEGRASE DOMAIN-CONTAINING PROTEIN"/>
    <property type="match status" value="1"/>
</dbReference>
<protein>
    <recommendedName>
        <fullName evidence="4">Tyr recombinase domain-containing protein</fullName>
    </recommendedName>
</protein>
<dbReference type="GO" id="GO:0006310">
    <property type="term" value="P:DNA recombination"/>
    <property type="evidence" value="ECO:0007669"/>
    <property type="project" value="UniProtKB-KW"/>
</dbReference>
<sequence>MPRLQLVLRGVARASSHHNGRAARLPITGTVMHQLVGVWSGQDFESRLIWAAICVGYFGFLRVGEFTATDLSPANILMSEVAINSRTSPTAIRLRLRKAKTDPFGRGVEIFLGVSGSGVCPVSALLSYLAIRPLGNGHLFIWEDGRPLTRTAFVTRLRRGLQSAGFDMSRYSGHSLRIGAATSAAAAGVPDHLIKILGRWQSEAYHLYVRTPRDSLLGVARLIGNTVR</sequence>
<organism evidence="2">
    <name type="scientific">Amphimedon queenslandica</name>
    <name type="common">Sponge</name>
    <dbReference type="NCBI Taxonomy" id="400682"/>
    <lineage>
        <taxon>Eukaryota</taxon>
        <taxon>Metazoa</taxon>
        <taxon>Porifera</taxon>
        <taxon>Demospongiae</taxon>
        <taxon>Heteroscleromorpha</taxon>
        <taxon>Haplosclerida</taxon>
        <taxon>Niphatidae</taxon>
        <taxon>Amphimedon</taxon>
    </lineage>
</organism>